<sequence>MPSQDPVLQEQVSRIYQEQHRWLQGWLRPRVACHHLAADLVQDVFVRILGTRDASSKLSAVREPRGYLATIAKRMMIDYFRRQRLERAWLQVLAEQPEISAMSPETRLILLDTLYELDAMLAALGANVRKAFLLSQLDGMTYKAIAETLGVSLVTVNRYIAKAVQHCMLYSLRNELEL</sequence>
<dbReference type="PANTHER" id="PTHR43133:SF63">
    <property type="entry name" value="RNA POLYMERASE SIGMA FACTOR FECI-RELATED"/>
    <property type="match status" value="1"/>
</dbReference>
<evidence type="ECO:0000313" key="7">
    <source>
        <dbReference type="EMBL" id="MCK9800669.1"/>
    </source>
</evidence>
<dbReference type="GO" id="GO:0016987">
    <property type="term" value="F:sigma factor activity"/>
    <property type="evidence" value="ECO:0007669"/>
    <property type="project" value="UniProtKB-KW"/>
</dbReference>
<dbReference type="SUPFAM" id="SSF88659">
    <property type="entry name" value="Sigma3 and sigma4 domains of RNA polymerase sigma factors"/>
    <property type="match status" value="1"/>
</dbReference>
<evidence type="ECO:0000256" key="1">
    <source>
        <dbReference type="ARBA" id="ARBA00010641"/>
    </source>
</evidence>
<dbReference type="InterPro" id="IPR039425">
    <property type="entry name" value="RNA_pol_sigma-70-like"/>
</dbReference>
<accession>A0A9X1YZV8</accession>
<dbReference type="Pfam" id="PF04542">
    <property type="entry name" value="Sigma70_r2"/>
    <property type="match status" value="1"/>
</dbReference>
<proteinExistence type="inferred from homology"/>
<evidence type="ECO:0000256" key="3">
    <source>
        <dbReference type="ARBA" id="ARBA00023082"/>
    </source>
</evidence>
<dbReference type="Proteomes" id="UP001155059">
    <property type="component" value="Unassembled WGS sequence"/>
</dbReference>
<reference evidence="7 8" key="1">
    <citation type="journal article" date="2022" name="Int. J. Syst. Evol. Microbiol.">
        <title>Pseudomonas aegrilactucae sp. nov. and Pseudomonas morbosilactucae sp. nov., pathogens causing bacterial rot of lettuce in Japan.</title>
        <authorList>
            <person name="Sawada H."/>
            <person name="Fujikawa T."/>
            <person name="Satou M."/>
        </authorList>
    </citation>
    <scope>NUCLEOTIDE SEQUENCE [LARGE SCALE GENOMIC DNA]</scope>
    <source>
        <strain evidence="7 8">MAFF 302030</strain>
    </source>
</reference>
<dbReference type="GO" id="GO:0006352">
    <property type="term" value="P:DNA-templated transcription initiation"/>
    <property type="evidence" value="ECO:0007669"/>
    <property type="project" value="InterPro"/>
</dbReference>
<dbReference type="Pfam" id="PF08281">
    <property type="entry name" value="Sigma70_r4_2"/>
    <property type="match status" value="1"/>
</dbReference>
<organism evidence="7 8">
    <name type="scientific">Pseudomonas morbosilactucae</name>
    <dbReference type="NCBI Taxonomy" id="2938197"/>
    <lineage>
        <taxon>Bacteria</taxon>
        <taxon>Pseudomonadati</taxon>
        <taxon>Pseudomonadota</taxon>
        <taxon>Gammaproteobacteria</taxon>
        <taxon>Pseudomonadales</taxon>
        <taxon>Pseudomonadaceae</taxon>
        <taxon>Pseudomonas</taxon>
    </lineage>
</organism>
<keyword evidence="2" id="KW-0805">Transcription regulation</keyword>
<feature type="domain" description="RNA polymerase sigma factor 70 region 4 type 2" evidence="6">
    <location>
        <begin position="116"/>
        <end position="167"/>
    </location>
</feature>
<evidence type="ECO:0000313" key="8">
    <source>
        <dbReference type="Proteomes" id="UP001155059"/>
    </source>
</evidence>
<dbReference type="InterPro" id="IPR013249">
    <property type="entry name" value="RNA_pol_sigma70_r4_t2"/>
</dbReference>
<gene>
    <name evidence="7" type="ORF">M1B34_24045</name>
</gene>
<dbReference type="AlphaFoldDB" id="A0A9X1YZV8"/>
<evidence type="ECO:0000256" key="2">
    <source>
        <dbReference type="ARBA" id="ARBA00023015"/>
    </source>
</evidence>
<dbReference type="InterPro" id="IPR013325">
    <property type="entry name" value="RNA_pol_sigma_r2"/>
</dbReference>
<dbReference type="GO" id="GO:0003677">
    <property type="term" value="F:DNA binding"/>
    <property type="evidence" value="ECO:0007669"/>
    <property type="project" value="InterPro"/>
</dbReference>
<keyword evidence="4" id="KW-0804">Transcription</keyword>
<evidence type="ECO:0000256" key="4">
    <source>
        <dbReference type="ARBA" id="ARBA00023163"/>
    </source>
</evidence>
<dbReference type="SUPFAM" id="SSF88946">
    <property type="entry name" value="Sigma2 domain of RNA polymerase sigma factors"/>
    <property type="match status" value="1"/>
</dbReference>
<feature type="domain" description="RNA polymerase sigma-70 region 2" evidence="5">
    <location>
        <begin position="16"/>
        <end position="84"/>
    </location>
</feature>
<dbReference type="NCBIfam" id="TIGR02937">
    <property type="entry name" value="sigma70-ECF"/>
    <property type="match status" value="1"/>
</dbReference>
<comment type="similarity">
    <text evidence="1">Belongs to the sigma-70 factor family. ECF subfamily.</text>
</comment>
<dbReference type="EMBL" id="JALQCW010000068">
    <property type="protein sequence ID" value="MCK9800669.1"/>
    <property type="molecule type" value="Genomic_DNA"/>
</dbReference>
<dbReference type="InterPro" id="IPR007627">
    <property type="entry name" value="RNA_pol_sigma70_r2"/>
</dbReference>
<dbReference type="Gene3D" id="1.10.10.10">
    <property type="entry name" value="Winged helix-like DNA-binding domain superfamily/Winged helix DNA-binding domain"/>
    <property type="match status" value="1"/>
</dbReference>
<evidence type="ECO:0000259" key="6">
    <source>
        <dbReference type="Pfam" id="PF08281"/>
    </source>
</evidence>
<dbReference type="InterPro" id="IPR036388">
    <property type="entry name" value="WH-like_DNA-bd_sf"/>
</dbReference>
<dbReference type="InterPro" id="IPR013324">
    <property type="entry name" value="RNA_pol_sigma_r3/r4-like"/>
</dbReference>
<comment type="caution">
    <text evidence="7">The sequence shown here is derived from an EMBL/GenBank/DDBJ whole genome shotgun (WGS) entry which is preliminary data.</text>
</comment>
<name>A0A9X1YZV8_9PSED</name>
<keyword evidence="3" id="KW-0731">Sigma factor</keyword>
<dbReference type="InterPro" id="IPR014284">
    <property type="entry name" value="RNA_pol_sigma-70_dom"/>
</dbReference>
<evidence type="ECO:0000259" key="5">
    <source>
        <dbReference type="Pfam" id="PF04542"/>
    </source>
</evidence>
<reference evidence="7 8" key="2">
    <citation type="journal article" date="2023" name="Plant Pathol.">
        <title>Dismantling and reorganizing Pseudomonas marginalis sensu#lato.</title>
        <authorList>
            <person name="Sawada H."/>
            <person name="Fujikawa T."/>
            <person name="Satou M."/>
        </authorList>
    </citation>
    <scope>NUCLEOTIDE SEQUENCE [LARGE SCALE GENOMIC DNA]</scope>
    <source>
        <strain evidence="7 8">MAFF 302030</strain>
    </source>
</reference>
<dbReference type="RefSeq" id="WP_268266398.1">
    <property type="nucleotide sequence ID" value="NZ_JALQCW010000068.1"/>
</dbReference>
<protein>
    <submittedName>
        <fullName evidence="7">Sigma-70 family RNA polymerase sigma factor</fullName>
    </submittedName>
</protein>
<dbReference type="Gene3D" id="1.10.1740.10">
    <property type="match status" value="1"/>
</dbReference>
<dbReference type="PANTHER" id="PTHR43133">
    <property type="entry name" value="RNA POLYMERASE ECF-TYPE SIGMA FACTO"/>
    <property type="match status" value="1"/>
</dbReference>